<evidence type="ECO:0000256" key="1">
    <source>
        <dbReference type="ARBA" id="ARBA00004175"/>
    </source>
</evidence>
<dbReference type="GO" id="GO:0044231">
    <property type="term" value="C:host cell presynaptic membrane"/>
    <property type="evidence" value="ECO:0007669"/>
    <property type="project" value="UniProtKB-KW"/>
</dbReference>
<organism evidence="11 12">
    <name type="scientific">Tropilaelaps mercedesae</name>
    <dbReference type="NCBI Taxonomy" id="418985"/>
    <lineage>
        <taxon>Eukaryota</taxon>
        <taxon>Metazoa</taxon>
        <taxon>Ecdysozoa</taxon>
        <taxon>Arthropoda</taxon>
        <taxon>Chelicerata</taxon>
        <taxon>Arachnida</taxon>
        <taxon>Acari</taxon>
        <taxon>Parasitiformes</taxon>
        <taxon>Mesostigmata</taxon>
        <taxon>Gamasina</taxon>
        <taxon>Dermanyssoidea</taxon>
        <taxon>Laelapidae</taxon>
        <taxon>Tropilaelaps</taxon>
    </lineage>
</organism>
<sequence length="578" mass="62037">MTSSTSSSLSCGTTTANGGDKFHAAAVDNFLDILRETTRRDCNAPDDDGLTPTLLAAYHGNLDALRLLVGRGGDPEKCDLFGQTALHLAAAKGHMNCVSFLVNFGINLFALDNEFHTAKEVALINQREDILHFLDTVIAKESALNTKVVQKLKEKAIRDAEKRVKKFEKMTHKSVKKAERDHREEQRQRRKHTLITDSLTSANCRVVLPPGGSGSPAGGQSQKFSEIVSTINGSSRRGFGAVVSKKILNKRVSTSIQALNEHGAGKVLDPTRLGQLSIRSKVDNNDVIYAAPSNLIYGRLSNDTNHASTEHISGVNEAFSRVDGANGRLHMNDVFEAGSLTSTCSDGNSNHFSQVTSNQSAASSGLGCEDSSPLMSTTSSIFERPGFGSVAFRNSLAVNPTLTLAASSALTCNNSSSTNNGASRTTLSPSTNSKSSSTTSSGSTSAEHSSEESATLSGSDSIGSVGSLVQRNNKRGGDLSDVPLCIQVSSWDDERTSLSSVDEDANPVYIFLSVHHLQEYYSIFEREKIDLDALLLLNEADLQTIGLPLGPRKKLANAIEIRRAALDKPDEKFVDSRM</sequence>
<dbReference type="Gene3D" id="1.25.40.20">
    <property type="entry name" value="Ankyrin repeat-containing domain"/>
    <property type="match status" value="1"/>
</dbReference>
<dbReference type="InterPro" id="IPR001660">
    <property type="entry name" value="SAM"/>
</dbReference>
<dbReference type="EMBL" id="MNPL01004274">
    <property type="protein sequence ID" value="OQR76864.1"/>
    <property type="molecule type" value="Genomic_DNA"/>
</dbReference>
<feature type="compositionally biased region" description="Polar residues" evidence="9">
    <location>
        <begin position="413"/>
        <end position="424"/>
    </location>
</feature>
<feature type="compositionally biased region" description="Basic and acidic residues" evidence="9">
    <location>
        <begin position="171"/>
        <end position="187"/>
    </location>
</feature>
<evidence type="ECO:0000256" key="2">
    <source>
        <dbReference type="ARBA" id="ARBA00022483"/>
    </source>
</evidence>
<keyword evidence="6 8" id="KW-0040">ANK repeat</keyword>
<keyword evidence="4" id="KW-0677">Repeat</keyword>
<evidence type="ECO:0000313" key="11">
    <source>
        <dbReference type="EMBL" id="OQR76864.1"/>
    </source>
</evidence>
<dbReference type="InParanoid" id="A0A1V9XTM9"/>
<reference evidence="11 12" key="1">
    <citation type="journal article" date="2017" name="Gigascience">
        <title>Draft genome of the honey bee ectoparasitic mite, Tropilaelaps mercedesae, is shaped by the parasitic life history.</title>
        <authorList>
            <person name="Dong X."/>
            <person name="Armstrong S.D."/>
            <person name="Xia D."/>
            <person name="Makepeace B.L."/>
            <person name="Darby A.C."/>
            <person name="Kadowaki T."/>
        </authorList>
    </citation>
    <scope>NUCLEOTIDE SEQUENCE [LARGE SCALE GENOMIC DNA]</scope>
    <source>
        <strain evidence="11">Wuxi-XJTLU</strain>
    </source>
</reference>
<protein>
    <submittedName>
        <fullName evidence="11">Usher syndrome type-1G protein-like</fullName>
    </submittedName>
</protein>
<dbReference type="PANTHER" id="PTHR24201">
    <property type="entry name" value="ANK_REP_REGION DOMAIN-CONTAINING PROTEIN"/>
    <property type="match status" value="1"/>
</dbReference>
<dbReference type="PROSITE" id="PS50297">
    <property type="entry name" value="ANK_REP_REGION"/>
    <property type="match status" value="2"/>
</dbReference>
<dbReference type="SMART" id="SM00454">
    <property type="entry name" value="SAM"/>
    <property type="match status" value="1"/>
</dbReference>
<comment type="caution">
    <text evidence="11">The sequence shown here is derived from an EMBL/GenBank/DDBJ whole genome shotgun (WGS) entry which is preliminary data.</text>
</comment>
<feature type="repeat" description="ANK" evidence="8">
    <location>
        <begin position="48"/>
        <end position="80"/>
    </location>
</feature>
<evidence type="ECO:0000256" key="3">
    <source>
        <dbReference type="ARBA" id="ARBA00022537"/>
    </source>
</evidence>
<evidence type="ECO:0000259" key="10">
    <source>
        <dbReference type="SMART" id="SM00454"/>
    </source>
</evidence>
<keyword evidence="5" id="KW-0638">Presynaptic neurotoxin</keyword>
<evidence type="ECO:0000256" key="4">
    <source>
        <dbReference type="ARBA" id="ARBA00022737"/>
    </source>
</evidence>
<keyword evidence="5" id="KW-0528">Neurotoxin</keyword>
<evidence type="ECO:0000256" key="7">
    <source>
        <dbReference type="ARBA" id="ARBA00023298"/>
    </source>
</evidence>
<dbReference type="OrthoDB" id="76949at2759"/>
<feature type="compositionally biased region" description="Low complexity" evidence="9">
    <location>
        <begin position="425"/>
        <end position="457"/>
    </location>
</feature>
<dbReference type="FunCoup" id="A0A1V9XTM9">
    <property type="interactions" value="35"/>
</dbReference>
<evidence type="ECO:0000256" key="5">
    <source>
        <dbReference type="ARBA" id="ARBA00023028"/>
    </source>
</evidence>
<keyword evidence="3" id="KW-1052">Target cell membrane</keyword>
<accession>A0A1V9XTM9</accession>
<evidence type="ECO:0000256" key="6">
    <source>
        <dbReference type="ARBA" id="ARBA00023043"/>
    </source>
</evidence>
<feature type="repeat" description="ANK" evidence="8">
    <location>
        <begin position="81"/>
        <end position="113"/>
    </location>
</feature>
<dbReference type="GO" id="GO:0044218">
    <property type="term" value="C:other organism cell membrane"/>
    <property type="evidence" value="ECO:0007669"/>
    <property type="project" value="UniProtKB-KW"/>
</dbReference>
<keyword evidence="5" id="KW-0800">Toxin</keyword>
<dbReference type="SUPFAM" id="SSF48403">
    <property type="entry name" value="Ankyrin repeat"/>
    <property type="match status" value="1"/>
</dbReference>
<feature type="domain" description="SAM" evidence="10">
    <location>
        <begin position="500"/>
        <end position="565"/>
    </location>
</feature>
<feature type="region of interest" description="Disordered" evidence="9">
    <location>
        <begin position="413"/>
        <end position="461"/>
    </location>
</feature>
<gene>
    <name evidence="11" type="ORF">BIW11_07502</name>
</gene>
<dbReference type="InterPro" id="IPR050776">
    <property type="entry name" value="Ank_Repeat/CDKN_Inhibitor"/>
</dbReference>
<dbReference type="SUPFAM" id="SSF47769">
    <property type="entry name" value="SAM/Pointed domain"/>
    <property type="match status" value="1"/>
</dbReference>
<proteinExistence type="predicted"/>
<dbReference type="Pfam" id="PF12796">
    <property type="entry name" value="Ank_2"/>
    <property type="match status" value="1"/>
</dbReference>
<dbReference type="InterPro" id="IPR013761">
    <property type="entry name" value="SAM/pointed_sf"/>
</dbReference>
<dbReference type="Proteomes" id="UP000192247">
    <property type="component" value="Unassembled WGS sequence"/>
</dbReference>
<dbReference type="GO" id="GO:0006887">
    <property type="term" value="P:exocytosis"/>
    <property type="evidence" value="ECO:0007669"/>
    <property type="project" value="UniProtKB-KW"/>
</dbReference>
<dbReference type="Pfam" id="PF00536">
    <property type="entry name" value="SAM_1"/>
    <property type="match status" value="1"/>
</dbReference>
<evidence type="ECO:0000256" key="9">
    <source>
        <dbReference type="SAM" id="MobiDB-lite"/>
    </source>
</evidence>
<keyword evidence="12" id="KW-1185">Reference proteome</keyword>
<evidence type="ECO:0000256" key="8">
    <source>
        <dbReference type="PROSITE-ProRule" id="PRU00023"/>
    </source>
</evidence>
<keyword evidence="2" id="KW-0268">Exocytosis</keyword>
<dbReference type="AlphaFoldDB" id="A0A1V9XTM9"/>
<dbReference type="PROSITE" id="PS50088">
    <property type="entry name" value="ANK_REPEAT"/>
    <property type="match status" value="2"/>
</dbReference>
<dbReference type="PANTHER" id="PTHR24201:SF15">
    <property type="entry name" value="ANKYRIN REPEAT DOMAIN-CONTAINING PROTEIN 66"/>
    <property type="match status" value="1"/>
</dbReference>
<name>A0A1V9XTM9_9ACAR</name>
<dbReference type="SMART" id="SM00248">
    <property type="entry name" value="ANK"/>
    <property type="match status" value="2"/>
</dbReference>
<dbReference type="Gene3D" id="1.10.150.50">
    <property type="entry name" value="Transcription Factor, Ets-1"/>
    <property type="match status" value="1"/>
</dbReference>
<keyword evidence="7" id="KW-0472">Membrane</keyword>
<dbReference type="STRING" id="418985.A0A1V9XTM9"/>
<comment type="subcellular location">
    <subcellularLocation>
        <location evidence="1">Target cell membrane</location>
    </subcellularLocation>
</comment>
<keyword evidence="7" id="KW-1053">Target membrane</keyword>
<evidence type="ECO:0000313" key="12">
    <source>
        <dbReference type="Proteomes" id="UP000192247"/>
    </source>
</evidence>
<dbReference type="InterPro" id="IPR036770">
    <property type="entry name" value="Ankyrin_rpt-contain_sf"/>
</dbReference>
<dbReference type="InterPro" id="IPR002110">
    <property type="entry name" value="Ankyrin_rpt"/>
</dbReference>
<feature type="region of interest" description="Disordered" evidence="9">
    <location>
        <begin position="171"/>
        <end position="190"/>
    </location>
</feature>